<sequence length="103" mass="11048">MTHEQATADPARALALEAERLRPVPRAAARALPSIAPDALAELLAEAAAGRPPGRQSVADARMEDYAFCRDTGESVEITAARVGISVDTALKRYEPTYQKGTW</sequence>
<evidence type="ECO:0000313" key="2">
    <source>
        <dbReference type="Proteomes" id="UP000294513"/>
    </source>
</evidence>
<dbReference type="AlphaFoldDB" id="A0A4V2YS26"/>
<keyword evidence="2" id="KW-1185">Reference proteome</keyword>
<reference evidence="1 2" key="1">
    <citation type="submission" date="2019-03" db="EMBL/GenBank/DDBJ databases">
        <title>Draft genome sequences of novel Actinobacteria.</title>
        <authorList>
            <person name="Sahin N."/>
            <person name="Ay H."/>
            <person name="Saygin H."/>
        </authorList>
    </citation>
    <scope>NUCLEOTIDE SEQUENCE [LARGE SCALE GENOMIC DNA]</scope>
    <source>
        <strain evidence="1 2">H3C3</strain>
    </source>
</reference>
<organism evidence="1 2">
    <name type="scientific">Actinomadura rubrisoli</name>
    <dbReference type="NCBI Taxonomy" id="2530368"/>
    <lineage>
        <taxon>Bacteria</taxon>
        <taxon>Bacillati</taxon>
        <taxon>Actinomycetota</taxon>
        <taxon>Actinomycetes</taxon>
        <taxon>Streptosporangiales</taxon>
        <taxon>Thermomonosporaceae</taxon>
        <taxon>Actinomadura</taxon>
    </lineage>
</organism>
<proteinExistence type="predicted"/>
<dbReference type="EMBL" id="SMKU01000336">
    <property type="protein sequence ID" value="TDD68587.1"/>
    <property type="molecule type" value="Genomic_DNA"/>
</dbReference>
<name>A0A4V2YS26_9ACTN</name>
<dbReference type="Proteomes" id="UP000294513">
    <property type="component" value="Unassembled WGS sequence"/>
</dbReference>
<gene>
    <name evidence="1" type="ORF">E1298_38295</name>
</gene>
<evidence type="ECO:0000313" key="1">
    <source>
        <dbReference type="EMBL" id="TDD68587.1"/>
    </source>
</evidence>
<accession>A0A4V2YS26</accession>
<dbReference type="RefSeq" id="WP_131902262.1">
    <property type="nucleotide sequence ID" value="NZ_SMKU01000336.1"/>
</dbReference>
<protein>
    <submittedName>
        <fullName evidence="1">Uncharacterized protein</fullName>
    </submittedName>
</protein>
<comment type="caution">
    <text evidence="1">The sequence shown here is derived from an EMBL/GenBank/DDBJ whole genome shotgun (WGS) entry which is preliminary data.</text>
</comment>